<organism evidence="1 2">
    <name type="scientific">Phytophthora fragariaefolia</name>
    <dbReference type="NCBI Taxonomy" id="1490495"/>
    <lineage>
        <taxon>Eukaryota</taxon>
        <taxon>Sar</taxon>
        <taxon>Stramenopiles</taxon>
        <taxon>Oomycota</taxon>
        <taxon>Peronosporomycetes</taxon>
        <taxon>Peronosporales</taxon>
        <taxon>Peronosporaceae</taxon>
        <taxon>Phytophthora</taxon>
    </lineage>
</organism>
<comment type="caution">
    <text evidence="1">The sequence shown here is derived from an EMBL/GenBank/DDBJ whole genome shotgun (WGS) entry which is preliminary data.</text>
</comment>
<dbReference type="AlphaFoldDB" id="A0A9W6TLQ3"/>
<dbReference type="OrthoDB" id="91350at2759"/>
<gene>
    <name evidence="1" type="ORF">Pfra01_000086000</name>
</gene>
<dbReference type="InterPro" id="IPR016197">
    <property type="entry name" value="Chromo-like_dom_sf"/>
</dbReference>
<accession>A0A9W6TLQ3</accession>
<reference evidence="1" key="1">
    <citation type="submission" date="2023-04" db="EMBL/GenBank/DDBJ databases">
        <title>Phytophthora fragariaefolia NBRC 109709.</title>
        <authorList>
            <person name="Ichikawa N."/>
            <person name="Sato H."/>
            <person name="Tonouchi N."/>
        </authorList>
    </citation>
    <scope>NUCLEOTIDE SEQUENCE</scope>
    <source>
        <strain evidence="1">NBRC 109709</strain>
    </source>
</reference>
<keyword evidence="2" id="KW-1185">Reference proteome</keyword>
<dbReference type="SUPFAM" id="SSF54160">
    <property type="entry name" value="Chromo domain-like"/>
    <property type="match status" value="1"/>
</dbReference>
<evidence type="ECO:0000313" key="1">
    <source>
        <dbReference type="EMBL" id="GMF16578.1"/>
    </source>
</evidence>
<dbReference type="EMBL" id="BSXT01000069">
    <property type="protein sequence ID" value="GMF16578.1"/>
    <property type="molecule type" value="Genomic_DNA"/>
</dbReference>
<name>A0A9W6TLQ3_9STRA</name>
<sequence>MMELKLDTREWEYLVPLVQANLNHTPVASLGGKSPMVPPAELVDKLRQSLAGMHHEVQDLREKSRLANMQQSRGSPCNFTVSDFVLWSRIDSRLSVNKLLTRWVGPFEVIEELPHSFVIRHLLPDQRHNVHGSRLKFYCDASLGVSEEMRAHVGNQGMVLGVEARKDHHKQATQWQLLVSWIGLQEEEDSWESLDAMHDDLTIRVREYVDASGDEALKRAYFAITQRD</sequence>
<dbReference type="CDD" id="cd00024">
    <property type="entry name" value="CD_CSD"/>
    <property type="match status" value="1"/>
</dbReference>
<protein>
    <submittedName>
        <fullName evidence="1">Unnamed protein product</fullName>
    </submittedName>
</protein>
<evidence type="ECO:0000313" key="2">
    <source>
        <dbReference type="Proteomes" id="UP001165121"/>
    </source>
</evidence>
<proteinExistence type="predicted"/>
<dbReference type="Proteomes" id="UP001165121">
    <property type="component" value="Unassembled WGS sequence"/>
</dbReference>